<evidence type="ECO:0000259" key="2">
    <source>
        <dbReference type="Pfam" id="PF01636"/>
    </source>
</evidence>
<dbReference type="PANTHER" id="PTHR39179:SF3">
    <property type="entry name" value="COTS-RELATED PROTEIN"/>
    <property type="match status" value="1"/>
</dbReference>
<evidence type="ECO:0000313" key="4">
    <source>
        <dbReference type="Proteomes" id="UP000198508"/>
    </source>
</evidence>
<protein>
    <submittedName>
        <fullName evidence="3">Spore coat protein, CotS family</fullName>
    </submittedName>
</protein>
<reference evidence="4" key="1">
    <citation type="submission" date="2016-10" db="EMBL/GenBank/DDBJ databases">
        <authorList>
            <person name="Varghese N."/>
            <person name="Submissions S."/>
        </authorList>
    </citation>
    <scope>NUCLEOTIDE SEQUENCE [LARGE SCALE GENOMIC DNA]</scope>
    <source>
        <strain evidence="4">NLAE-zl-G277</strain>
    </source>
</reference>
<keyword evidence="3" id="KW-0167">Capsid protein</keyword>
<dbReference type="AlphaFoldDB" id="A0A1I0IQR0"/>
<feature type="domain" description="Aminoglycoside phosphotransferase" evidence="2">
    <location>
        <begin position="26"/>
        <end position="253"/>
    </location>
</feature>
<organism evidence="3 4">
    <name type="scientific">Enterocloster lavalensis</name>
    <dbReference type="NCBI Taxonomy" id="460384"/>
    <lineage>
        <taxon>Bacteria</taxon>
        <taxon>Bacillati</taxon>
        <taxon>Bacillota</taxon>
        <taxon>Clostridia</taxon>
        <taxon>Lachnospirales</taxon>
        <taxon>Lachnospiraceae</taxon>
        <taxon>Enterocloster</taxon>
    </lineage>
</organism>
<gene>
    <name evidence="3" type="ORF">SAMN05216313_12310</name>
</gene>
<dbReference type="EMBL" id="FOIM01000023">
    <property type="protein sequence ID" value="SET99269.1"/>
    <property type="molecule type" value="Genomic_DNA"/>
</dbReference>
<dbReference type="STRING" id="460384.SAMN05216313_12310"/>
<dbReference type="GeneID" id="93279330"/>
<keyword evidence="4" id="KW-1185">Reference proteome</keyword>
<name>A0A1I0IQR0_9FIRM</name>
<feature type="coiled-coil region" evidence="1">
    <location>
        <begin position="135"/>
        <end position="162"/>
    </location>
</feature>
<dbReference type="InterPro" id="IPR002575">
    <property type="entry name" value="Aminoglycoside_PTrfase"/>
</dbReference>
<dbReference type="InterPro" id="IPR047175">
    <property type="entry name" value="CotS-like"/>
</dbReference>
<dbReference type="RefSeq" id="WP_092367488.1">
    <property type="nucleotide sequence ID" value="NZ_CABJCG010000020.1"/>
</dbReference>
<sequence length="336" mass="39986">MNEKYVEALEQYELEIFSVRKGRGSWICETEDGCKLLKEYRGTVKRLEFEDQVLDQLDTGGALRADRYVRNREGSLLSIAGDGTRYVLKDWFLDRECDLKDNREIRLAASRLAMLHKSLRRVPFQEEWNMGSILIEPLETELERHNRELQRARNYIRGKRKKSEFELCVIGNYNMFYEQAVQAVEGLKGLWEETRAASLDGEDSKPLYLCHGDLDQHHLLMGDGYTAIIEYNRMHLGVQSTDLYRFMRKVMEKHNWNVDLGRSMMDAYERVLDMSSKEMRCLYYMFLYPEKYWKQINFYYNANKAWIPARNIEKLRSLEEQQPVRNRFLEQIFAGI</sequence>
<keyword evidence="1" id="KW-0175">Coiled coil</keyword>
<dbReference type="Gene3D" id="3.90.1200.10">
    <property type="match status" value="1"/>
</dbReference>
<evidence type="ECO:0000256" key="1">
    <source>
        <dbReference type="SAM" id="Coils"/>
    </source>
</evidence>
<dbReference type="PANTHER" id="PTHR39179">
    <property type="entry name" value="SPORE COAT PROTEIN I"/>
    <property type="match status" value="1"/>
</dbReference>
<dbReference type="InterPro" id="IPR011009">
    <property type="entry name" value="Kinase-like_dom_sf"/>
</dbReference>
<dbReference type="Proteomes" id="UP000198508">
    <property type="component" value="Unassembled WGS sequence"/>
</dbReference>
<proteinExistence type="predicted"/>
<keyword evidence="3" id="KW-0946">Virion</keyword>
<dbReference type="Pfam" id="PF01636">
    <property type="entry name" value="APH"/>
    <property type="match status" value="1"/>
</dbReference>
<accession>A0A1I0IQR0</accession>
<dbReference type="GO" id="GO:0042601">
    <property type="term" value="C:endospore-forming forespore"/>
    <property type="evidence" value="ECO:0007669"/>
    <property type="project" value="TreeGrafter"/>
</dbReference>
<evidence type="ECO:0000313" key="3">
    <source>
        <dbReference type="EMBL" id="SET99269.1"/>
    </source>
</evidence>
<dbReference type="Gene3D" id="3.30.200.20">
    <property type="entry name" value="Phosphorylase Kinase, domain 1"/>
    <property type="match status" value="1"/>
</dbReference>
<dbReference type="SUPFAM" id="SSF56112">
    <property type="entry name" value="Protein kinase-like (PK-like)"/>
    <property type="match status" value="1"/>
</dbReference>